<feature type="signal peptide" evidence="1">
    <location>
        <begin position="1"/>
        <end position="20"/>
    </location>
</feature>
<feature type="chain" id="PRO_5044085820" evidence="1">
    <location>
        <begin position="21"/>
        <end position="277"/>
    </location>
</feature>
<dbReference type="Proteomes" id="UP000286681">
    <property type="component" value="Unassembled WGS sequence"/>
</dbReference>
<dbReference type="GeneID" id="44134137"/>
<dbReference type="RefSeq" id="WP_075152321.1">
    <property type="nucleotide sequence ID" value="NZ_CP018820.1"/>
</dbReference>
<dbReference type="AlphaFoldDB" id="A0A430G4Y2"/>
<dbReference type="EMBL" id="QQYZ01000006">
    <property type="protein sequence ID" value="RSY86986.1"/>
    <property type="molecule type" value="Genomic_DNA"/>
</dbReference>
<keyword evidence="1" id="KW-0732">Signal</keyword>
<gene>
    <name evidence="2" type="ORF">CA257_04640</name>
    <name evidence="3" type="ORF">DAH66_09005</name>
</gene>
<sequence>MRKLMLTAAALLGAAGTAHAGPCEDGFVKKGNPVTGLRFIATTTVPGMAPDSAIGQLKGIVAAKGYDVLVAEPEGGSMLIEQPATGKARSFPIEIAATEAGGVGSVRMEAKLRGAMGVPEAAAKAEMCGILAQLKGGKAGQALAARGMGAQTAAAAPLRMSVLRFSQDLSGEANKNPAAIPLRYRNKSFTLYGPVASVDAMGDSYRVEYKLLANVLTDIVPGRSTANLAVICVLAKGQGVFALGLKPDKHVEMTGMFDSYEAGRSQIWLKDCRPAKK</sequence>
<organism evidence="3 5">
    <name type="scientific">Sphingomonas koreensis</name>
    <dbReference type="NCBI Taxonomy" id="93064"/>
    <lineage>
        <taxon>Bacteria</taxon>
        <taxon>Pseudomonadati</taxon>
        <taxon>Pseudomonadota</taxon>
        <taxon>Alphaproteobacteria</taxon>
        <taxon>Sphingomonadales</taxon>
        <taxon>Sphingomonadaceae</taxon>
        <taxon>Sphingomonas</taxon>
    </lineage>
</organism>
<accession>A0A430G4Y2</accession>
<evidence type="ECO:0000313" key="4">
    <source>
        <dbReference type="Proteomes" id="UP000286681"/>
    </source>
</evidence>
<dbReference type="Proteomes" id="UP000287746">
    <property type="component" value="Unassembled WGS sequence"/>
</dbReference>
<dbReference type="EMBL" id="QQWO01000003">
    <property type="protein sequence ID" value="RSV06206.1"/>
    <property type="molecule type" value="Genomic_DNA"/>
</dbReference>
<name>A0A430G4Y2_9SPHN</name>
<evidence type="ECO:0000313" key="5">
    <source>
        <dbReference type="Proteomes" id="UP000287746"/>
    </source>
</evidence>
<evidence type="ECO:0000313" key="3">
    <source>
        <dbReference type="EMBL" id="RSY86986.1"/>
    </source>
</evidence>
<protein>
    <submittedName>
        <fullName evidence="3">Uncharacterized protein</fullName>
    </submittedName>
</protein>
<evidence type="ECO:0000256" key="1">
    <source>
        <dbReference type="SAM" id="SignalP"/>
    </source>
</evidence>
<reference evidence="3 4" key="2">
    <citation type="submission" date="2018-07" db="EMBL/GenBank/DDBJ databases">
        <title>Genomic and Epidemiologic Investigation of an Indolent Hospital Outbreak.</title>
        <authorList>
            <person name="Johnson R.C."/>
            <person name="Deming C."/>
            <person name="Conlan S."/>
            <person name="Zellmer C.J."/>
            <person name="Michelin A.V."/>
            <person name="Lee-Lin S."/>
            <person name="Thomas P.J."/>
            <person name="Park M."/>
            <person name="Weingarten R.A."/>
            <person name="Less J."/>
            <person name="Dekker J.P."/>
            <person name="Frank K.M."/>
            <person name="Musser K.A."/>
            <person name="Mcquiston J.R."/>
            <person name="Henderson D.K."/>
            <person name="Lau A.F."/>
            <person name="Palmore T.N."/>
            <person name="Segre J.A."/>
        </authorList>
    </citation>
    <scope>NUCLEOTIDE SEQUENCE [LARGE SCALE GENOMIC DNA]</scope>
    <source>
        <strain evidence="3">SK-CDC1_0717</strain>
        <strain evidence="2 4">SK-NIH.Env10_0317</strain>
    </source>
</reference>
<evidence type="ECO:0000313" key="2">
    <source>
        <dbReference type="EMBL" id="RSV06206.1"/>
    </source>
</evidence>
<reference evidence="5" key="1">
    <citation type="submission" date="2018-07" db="EMBL/GenBank/DDBJ databases">
        <title>Genomic and Epidemiologic Investigation of an Indolent Hospital Outbreak.</title>
        <authorList>
            <person name="Johnson R.C."/>
            <person name="Deming C."/>
            <person name="Conlan S."/>
            <person name="Zellmer C.J."/>
            <person name="Michelin A.V."/>
            <person name="Lee-Lin S.-Q."/>
            <person name="Thomas P.J."/>
            <person name="Park M."/>
            <person name="Weingarten R.A."/>
            <person name="Less J."/>
            <person name="Dekker J.P."/>
            <person name="Frank K.M."/>
            <person name="Musser K.A."/>
            <person name="Mcquiston J.R."/>
            <person name="Henderson D.K."/>
            <person name="Lau A.F."/>
            <person name="Palmore T.N."/>
            <person name="Segre J.A."/>
        </authorList>
    </citation>
    <scope>NUCLEOTIDE SEQUENCE [LARGE SCALE GENOMIC DNA]</scope>
    <source>
        <strain evidence="5">SK-CDC1_0717</strain>
    </source>
</reference>
<dbReference type="OrthoDB" id="7444926at2"/>
<comment type="caution">
    <text evidence="3">The sequence shown here is derived from an EMBL/GenBank/DDBJ whole genome shotgun (WGS) entry which is preliminary data.</text>
</comment>
<proteinExistence type="predicted"/>